<organism evidence="4 5">
    <name type="scientific">Candida viswanathii</name>
    <dbReference type="NCBI Taxonomy" id="5486"/>
    <lineage>
        <taxon>Eukaryota</taxon>
        <taxon>Fungi</taxon>
        <taxon>Dikarya</taxon>
        <taxon>Ascomycota</taxon>
        <taxon>Saccharomycotina</taxon>
        <taxon>Pichiomycetes</taxon>
        <taxon>Debaryomycetaceae</taxon>
        <taxon>Candida/Lodderomyces clade</taxon>
        <taxon>Candida</taxon>
    </lineage>
</organism>
<feature type="domain" description="Peptide N-acetyl-beta-D-glucosaminyl asparaginase amidase A N-terminal" evidence="3">
    <location>
        <begin position="142"/>
        <end position="275"/>
    </location>
</feature>
<dbReference type="OrthoDB" id="1612078at2759"/>
<feature type="domain" description="Peptide N-acetyl-beta-D-glucosaminyl asparaginase amidase A N-terminal" evidence="3">
    <location>
        <begin position="375"/>
        <end position="583"/>
    </location>
</feature>
<keyword evidence="2" id="KW-0472">Membrane</keyword>
<accession>A0A367YLV3</accession>
<protein>
    <submittedName>
        <fullName evidence="4">Peptide-N4-(N-acetyl-beta-glucosaminyl)asparagine amidase A</fullName>
    </submittedName>
</protein>
<dbReference type="Proteomes" id="UP000253472">
    <property type="component" value="Unassembled WGS sequence"/>
</dbReference>
<comment type="caution">
    <text evidence="4">The sequence shown here is derived from an EMBL/GenBank/DDBJ whole genome shotgun (WGS) entry which is preliminary data.</text>
</comment>
<dbReference type="EMBL" id="QLNQ01000001">
    <property type="protein sequence ID" value="RCK66808.1"/>
    <property type="molecule type" value="Genomic_DNA"/>
</dbReference>
<evidence type="ECO:0000313" key="5">
    <source>
        <dbReference type="Proteomes" id="UP000253472"/>
    </source>
</evidence>
<feature type="compositionally biased region" description="Basic and acidic residues" evidence="1">
    <location>
        <begin position="347"/>
        <end position="374"/>
    </location>
</feature>
<evidence type="ECO:0000256" key="1">
    <source>
        <dbReference type="SAM" id="MobiDB-lite"/>
    </source>
</evidence>
<feature type="compositionally biased region" description="Basic residues" evidence="1">
    <location>
        <begin position="327"/>
        <end position="346"/>
    </location>
</feature>
<evidence type="ECO:0000256" key="2">
    <source>
        <dbReference type="SAM" id="Phobius"/>
    </source>
</evidence>
<evidence type="ECO:0000259" key="3">
    <source>
        <dbReference type="Pfam" id="PF12222"/>
    </source>
</evidence>
<dbReference type="InterPro" id="IPR021102">
    <property type="entry name" value="PNGase_A"/>
</dbReference>
<keyword evidence="2" id="KW-1133">Transmembrane helix</keyword>
<feature type="compositionally biased region" description="Basic and acidic residues" evidence="1">
    <location>
        <begin position="1"/>
        <end position="12"/>
    </location>
</feature>
<feature type="region of interest" description="Disordered" evidence="1">
    <location>
        <begin position="280"/>
        <end position="374"/>
    </location>
</feature>
<sequence>MSVEDKRPDEKSPSSVEPELPPYSEVPKAEYENEEKEPFLASNEPTTAGVIKEVKQTHQLNKVKSFSRILCFVAFMVFGIYFYFDAINNGLGHFKFEFSCHRTQLKPLDHHPLFRNLINVVDTSSSGGDDTKAKEIISVTNPFVPNPRYGKSLYSTQLLRHDFGNSWGKPAVVNFTAPSDISFDAVVVTLHTEVDGVQYDRLANLFVDGVQVWRTSTIEPGNRKTFSDFKKDVTKYSKLFKKENVQILFQLDNLLTDTLTGVFDVTLSIDLFEFQRYGPHHHGGPHHGPHAAHHKEEAEPHTEERKDEDSDDKEKRHYRGEGNGERQRKKHHKGMHHKGDKHYKGHKDKDGKHSKPEEPKEPEQPPHEPHHPPHRFFREREIFSASKPADQIYPLTFNSRANQPPVVYLGSGRLAVSLPSVSKNTTRLQLSIFTSGNAADEFWYANVIDKFTDIFADDGNRFIGRGPARAVNVYFNGKKIVTQTPEPVIFTGGISPALWSPVVSFNAFDVPSIDVDISGLLPFLWEHQAADDKVLEIEISNGLGEIGKDDSLSVNENWVTTANLLTFENDQVVESSGEVVNSESIGTGNVVAISPYFTRSFQQIVEVILKTQIISNIRLKLKDGRVLNTTLSTYWQAEIANVQNYGSSGDRQSVVHVGHSTQSFLIQDNDLPEFGEKTLGKHKNVVPDNAIVSVNTSLSYPLVLNLNQFSKKLTDDDEFFVDFEVKLVHSKGVDVWFAGNRGSISTAASQNGKSRFLISTKGNHGVGATTSKYESKFKFGRHERDYKRAVEAVNGTIVSDETDTHEEGEKDNFYAAVQVVEHTSGHEGAVELSNKILKALHGGDNKRPCHAHGGIRGMRGHRGDVRHPGAH</sequence>
<gene>
    <name evidence="4" type="primary">PNAA</name>
    <name evidence="4" type="ORF">Cantr_03037</name>
</gene>
<feature type="compositionally biased region" description="Basic residues" evidence="1">
    <location>
        <begin position="280"/>
        <end position="293"/>
    </location>
</feature>
<keyword evidence="2" id="KW-0812">Transmembrane</keyword>
<evidence type="ECO:0000313" key="4">
    <source>
        <dbReference type="EMBL" id="RCK66808.1"/>
    </source>
</evidence>
<dbReference type="PANTHER" id="PTHR31104">
    <property type="entry name" value="PEPTIDE-N4-(N-ACETYL-BETA-GLUCOSAMINYL)ASPARAGINE AMIDASE A PROTEIN"/>
    <property type="match status" value="1"/>
</dbReference>
<proteinExistence type="predicted"/>
<reference evidence="4 5" key="1">
    <citation type="submission" date="2018-06" db="EMBL/GenBank/DDBJ databases">
        <title>Whole genome sequencing of Candida tropicalis (genome annotated by CSBL at Korea University).</title>
        <authorList>
            <person name="Ahn J."/>
        </authorList>
    </citation>
    <scope>NUCLEOTIDE SEQUENCE [LARGE SCALE GENOMIC DNA]</scope>
    <source>
        <strain evidence="4 5">ATCC 20962</strain>
    </source>
</reference>
<feature type="compositionally biased region" description="Basic and acidic residues" evidence="1">
    <location>
        <begin position="294"/>
        <end position="326"/>
    </location>
</feature>
<dbReference type="InterPro" id="IPR056948">
    <property type="entry name" value="PNGaseA_N"/>
</dbReference>
<feature type="region of interest" description="Disordered" evidence="1">
    <location>
        <begin position="1"/>
        <end position="43"/>
    </location>
</feature>
<dbReference type="STRING" id="5486.A0A367YLV3"/>
<name>A0A367YLV3_9ASCO</name>
<feature type="transmembrane region" description="Helical" evidence="2">
    <location>
        <begin position="65"/>
        <end position="84"/>
    </location>
</feature>
<dbReference type="Pfam" id="PF12222">
    <property type="entry name" value="PNGaseA"/>
    <property type="match status" value="2"/>
</dbReference>
<keyword evidence="5" id="KW-1185">Reference proteome</keyword>
<dbReference type="AlphaFoldDB" id="A0A367YLV3"/>